<accession>B3EEW6</accession>
<name>B3EEW6_CHLL2</name>
<dbReference type="Proteomes" id="UP000008841">
    <property type="component" value="Chromosome"/>
</dbReference>
<protein>
    <submittedName>
        <fullName evidence="1">Uncharacterized protein</fullName>
    </submittedName>
</protein>
<gene>
    <name evidence="1" type="ordered locus">Clim_0254</name>
</gene>
<dbReference type="KEGG" id="cli:Clim_0254"/>
<evidence type="ECO:0000313" key="2">
    <source>
        <dbReference type="Proteomes" id="UP000008841"/>
    </source>
</evidence>
<dbReference type="HOGENOM" id="CLU_1692363_0_0_10"/>
<evidence type="ECO:0000313" key="1">
    <source>
        <dbReference type="EMBL" id="ACD89349.1"/>
    </source>
</evidence>
<dbReference type="EMBL" id="CP001097">
    <property type="protein sequence ID" value="ACD89349.1"/>
    <property type="molecule type" value="Genomic_DNA"/>
</dbReference>
<reference evidence="1 2" key="1">
    <citation type="submission" date="2008-05" db="EMBL/GenBank/DDBJ databases">
        <title>Complete sequence of Chlorobium limicola DSM 245.</title>
        <authorList>
            <consortium name="US DOE Joint Genome Institute"/>
            <person name="Lucas S."/>
            <person name="Copeland A."/>
            <person name="Lapidus A."/>
            <person name="Glavina del Rio T."/>
            <person name="Dalin E."/>
            <person name="Tice H."/>
            <person name="Bruce D."/>
            <person name="Goodwin L."/>
            <person name="Pitluck S."/>
            <person name="Schmutz J."/>
            <person name="Larimer F."/>
            <person name="Land M."/>
            <person name="Hauser L."/>
            <person name="Kyrpides N."/>
            <person name="Ovchinnikova G."/>
            <person name="Zhao F."/>
            <person name="Li T."/>
            <person name="Liu Z."/>
            <person name="Overmann J."/>
            <person name="Bryant D.A."/>
            <person name="Richardson P."/>
        </authorList>
    </citation>
    <scope>NUCLEOTIDE SEQUENCE [LARGE SCALE GENOMIC DNA]</scope>
    <source>
        <strain evidence="2">DSM 245 / NBRC 103803 / 6330</strain>
    </source>
</reference>
<dbReference type="eggNOG" id="ENOG5031U8B">
    <property type="taxonomic scope" value="Bacteria"/>
</dbReference>
<dbReference type="AlphaFoldDB" id="B3EEW6"/>
<organism evidence="1 2">
    <name type="scientific">Chlorobium limicola (strain DSM 245 / NBRC 103803 / 6330)</name>
    <dbReference type="NCBI Taxonomy" id="290315"/>
    <lineage>
        <taxon>Bacteria</taxon>
        <taxon>Pseudomonadati</taxon>
        <taxon>Chlorobiota</taxon>
        <taxon>Chlorobiia</taxon>
        <taxon>Chlorobiales</taxon>
        <taxon>Chlorobiaceae</taxon>
        <taxon>Chlorobium/Pelodictyon group</taxon>
        <taxon>Chlorobium</taxon>
    </lineage>
</organism>
<proteinExistence type="predicted"/>
<sequence>MSMAMNVHHILIDDLNPEHRELSIYRTGSVNRIRLQDSIYKVYASLEIDAHNYAALFHYRIIEACSALPFISQTGNGLDSWDEAFLHNSRLNELTTLIADASATIDRQKNETILLGWHDQPVAVAYLRSIDPARTANFLERLLLFIQESEREGCDLEFIL</sequence>